<feature type="binding site" evidence="3">
    <location>
        <begin position="117"/>
        <end position="120"/>
    </location>
    <ligand>
        <name>GTP</name>
        <dbReference type="ChEBI" id="CHEBI:37565"/>
    </ligand>
</feature>
<comment type="cofactor">
    <cofactor evidence="3">
        <name>Zn(2+)</name>
        <dbReference type="ChEBI" id="CHEBI:29105"/>
    </cofactor>
    <text evidence="3">Binds 1 zinc ion per subunit.</text>
</comment>
<accession>A0AAU7FBC0</accession>
<sequence length="299" mass="32619">MTATTARIVTSYGKVYIVELDDGRRLSASTRGKKTDYACGDYVAIDVLNAEQAVINKALERKTLLYRSDQWKSKLIAANVTQIIIVVASVPSFSDELIGRALLAAADANIRAVICLNKCDLPESEAARERLAYYKQFDYPVVEISAKEDLSPLLPWLDGQISVLVGQSGMGKSTITNALIPEANARVNEISVALDSGKHTTTHAQLYKLNVSDFTKAAELIDSPGLQSFGLAHMRAESLPHLMADMSPHVGQCRFSNCRHRQEPGCAILSAVAAGQIAATRLELMHRLQDEIQLASTNY</sequence>
<dbReference type="InterPro" id="IPR004881">
    <property type="entry name" value="Ribosome_biogen_GTPase_RsgA"/>
</dbReference>
<keyword evidence="3" id="KW-0690">Ribosome biogenesis</keyword>
<feature type="domain" description="CP-type G" evidence="5">
    <location>
        <begin position="67"/>
        <end position="229"/>
    </location>
</feature>
<keyword evidence="2 3" id="KW-0342">GTP-binding</keyword>
<organism evidence="6">
    <name type="scientific">Chitinibacter mangrovi</name>
    <dbReference type="NCBI Taxonomy" id="3153927"/>
    <lineage>
        <taxon>Bacteria</taxon>
        <taxon>Pseudomonadati</taxon>
        <taxon>Pseudomonadota</taxon>
        <taxon>Betaproteobacteria</taxon>
        <taxon>Neisseriales</taxon>
        <taxon>Chitinibacteraceae</taxon>
        <taxon>Chitinibacter</taxon>
    </lineage>
</organism>
<evidence type="ECO:0000256" key="3">
    <source>
        <dbReference type="HAMAP-Rule" id="MF_01820"/>
    </source>
</evidence>
<dbReference type="Pfam" id="PF03193">
    <property type="entry name" value="RsgA_GTPase"/>
    <property type="match status" value="1"/>
</dbReference>
<dbReference type="GO" id="GO:0003924">
    <property type="term" value="F:GTPase activity"/>
    <property type="evidence" value="ECO:0007669"/>
    <property type="project" value="UniProtKB-UniRule"/>
</dbReference>
<keyword evidence="3" id="KW-0862">Zinc</keyword>
<evidence type="ECO:0000259" key="5">
    <source>
        <dbReference type="PROSITE" id="PS51721"/>
    </source>
</evidence>
<evidence type="ECO:0000256" key="1">
    <source>
        <dbReference type="ARBA" id="ARBA00022741"/>
    </source>
</evidence>
<dbReference type="GO" id="GO:0046872">
    <property type="term" value="F:metal ion binding"/>
    <property type="evidence" value="ECO:0007669"/>
    <property type="project" value="UniProtKB-KW"/>
</dbReference>
<comment type="function">
    <text evidence="3">One of several proteins that assist in the late maturation steps of the functional core of the 30S ribosomal subunit. Helps release RbfA from mature subunits. May play a role in the assembly of ribosomal proteins into the subunit. Circularly permuted GTPase that catalyzes slow GTP hydrolysis, GTPase activity is stimulated by the 30S ribosomal subunit.</text>
</comment>
<feature type="binding site" evidence="3">
    <location>
        <begin position="166"/>
        <end position="174"/>
    </location>
    <ligand>
        <name>GTP</name>
        <dbReference type="ChEBI" id="CHEBI:37565"/>
    </ligand>
</feature>
<comment type="subcellular location">
    <subcellularLocation>
        <location evidence="3">Cytoplasm</location>
    </subcellularLocation>
</comment>
<dbReference type="SUPFAM" id="SSF52540">
    <property type="entry name" value="P-loop containing nucleoside triphosphate hydrolases"/>
    <property type="match status" value="1"/>
</dbReference>
<dbReference type="GO" id="GO:0005525">
    <property type="term" value="F:GTP binding"/>
    <property type="evidence" value="ECO:0007669"/>
    <property type="project" value="UniProtKB-UniRule"/>
</dbReference>
<comment type="subunit">
    <text evidence="3">Monomer. Associates with 30S ribosomal subunit, binds 16S rRNA.</text>
</comment>
<dbReference type="SUPFAM" id="SSF50249">
    <property type="entry name" value="Nucleic acid-binding proteins"/>
    <property type="match status" value="1"/>
</dbReference>
<dbReference type="CDD" id="cd01854">
    <property type="entry name" value="YjeQ_EngC"/>
    <property type="match status" value="1"/>
</dbReference>
<feature type="binding site" evidence="3">
    <location>
        <position position="258"/>
    </location>
    <ligand>
        <name>Zn(2+)</name>
        <dbReference type="ChEBI" id="CHEBI:29105"/>
    </ligand>
</feature>
<keyword evidence="3" id="KW-0479">Metal-binding</keyword>
<dbReference type="PROSITE" id="PS50936">
    <property type="entry name" value="ENGC_GTPASE"/>
    <property type="match status" value="1"/>
</dbReference>
<keyword evidence="3" id="KW-0378">Hydrolase</keyword>
<dbReference type="InterPro" id="IPR010914">
    <property type="entry name" value="RsgA_GTPase_dom"/>
</dbReference>
<dbReference type="GO" id="GO:0005737">
    <property type="term" value="C:cytoplasm"/>
    <property type="evidence" value="ECO:0007669"/>
    <property type="project" value="UniProtKB-SubCell"/>
</dbReference>
<dbReference type="GO" id="GO:0042274">
    <property type="term" value="P:ribosomal small subunit biogenesis"/>
    <property type="evidence" value="ECO:0007669"/>
    <property type="project" value="UniProtKB-UniRule"/>
</dbReference>
<dbReference type="EC" id="3.6.1.-" evidence="3"/>
<gene>
    <name evidence="3 6" type="primary">rsgA</name>
    <name evidence="6" type="ORF">ABHF33_02660</name>
</gene>
<dbReference type="AlphaFoldDB" id="A0AAU7FBC0"/>
<dbReference type="InterPro" id="IPR027417">
    <property type="entry name" value="P-loop_NTPase"/>
</dbReference>
<feature type="domain" description="EngC GTPase" evidence="4">
    <location>
        <begin position="78"/>
        <end position="227"/>
    </location>
</feature>
<evidence type="ECO:0000259" key="4">
    <source>
        <dbReference type="PROSITE" id="PS50936"/>
    </source>
</evidence>
<dbReference type="KEGG" id="cmav:ABHF33_02660"/>
<evidence type="ECO:0000313" key="6">
    <source>
        <dbReference type="EMBL" id="XBM01207.1"/>
    </source>
</evidence>
<proteinExistence type="inferred from homology"/>
<protein>
    <recommendedName>
        <fullName evidence="3">Small ribosomal subunit biogenesis GTPase RsgA</fullName>
        <ecNumber evidence="3">3.6.1.-</ecNumber>
    </recommendedName>
</protein>
<feature type="binding site" evidence="3">
    <location>
        <position position="260"/>
    </location>
    <ligand>
        <name>Zn(2+)</name>
        <dbReference type="ChEBI" id="CHEBI:29105"/>
    </ligand>
</feature>
<dbReference type="GO" id="GO:0019843">
    <property type="term" value="F:rRNA binding"/>
    <property type="evidence" value="ECO:0007669"/>
    <property type="project" value="UniProtKB-KW"/>
</dbReference>
<dbReference type="PROSITE" id="PS51721">
    <property type="entry name" value="G_CP"/>
    <property type="match status" value="1"/>
</dbReference>
<dbReference type="NCBIfam" id="TIGR00157">
    <property type="entry name" value="ribosome small subunit-dependent GTPase A"/>
    <property type="match status" value="1"/>
</dbReference>
<feature type="binding site" evidence="3">
    <location>
        <position position="266"/>
    </location>
    <ligand>
        <name>Zn(2+)</name>
        <dbReference type="ChEBI" id="CHEBI:29105"/>
    </ligand>
</feature>
<keyword evidence="3" id="KW-0699">rRNA-binding</keyword>
<keyword evidence="3" id="KW-0963">Cytoplasm</keyword>
<dbReference type="Gene3D" id="3.40.50.300">
    <property type="entry name" value="P-loop containing nucleotide triphosphate hydrolases"/>
    <property type="match status" value="1"/>
</dbReference>
<dbReference type="PANTHER" id="PTHR32120:SF11">
    <property type="entry name" value="SMALL RIBOSOMAL SUBUNIT BIOGENESIS GTPASE RSGA 1, MITOCHONDRIAL-RELATED"/>
    <property type="match status" value="1"/>
</dbReference>
<dbReference type="InterPro" id="IPR030378">
    <property type="entry name" value="G_CP_dom"/>
</dbReference>
<evidence type="ECO:0000256" key="2">
    <source>
        <dbReference type="ARBA" id="ARBA00023134"/>
    </source>
</evidence>
<name>A0AAU7FBC0_9NEIS</name>
<dbReference type="PANTHER" id="PTHR32120">
    <property type="entry name" value="SMALL RIBOSOMAL SUBUNIT BIOGENESIS GTPASE RSGA"/>
    <property type="match status" value="1"/>
</dbReference>
<dbReference type="InterPro" id="IPR012340">
    <property type="entry name" value="NA-bd_OB-fold"/>
</dbReference>
<comment type="similarity">
    <text evidence="3">Belongs to the TRAFAC class YlqF/YawG GTPase family. RsgA subfamily.</text>
</comment>
<dbReference type="EMBL" id="CP157355">
    <property type="protein sequence ID" value="XBM01207.1"/>
    <property type="molecule type" value="Genomic_DNA"/>
</dbReference>
<reference evidence="6" key="1">
    <citation type="submission" date="2024-05" db="EMBL/GenBank/DDBJ databases">
        <authorList>
            <person name="Yang L."/>
            <person name="Pan L."/>
        </authorList>
    </citation>
    <scope>NUCLEOTIDE SEQUENCE</scope>
    <source>
        <strain evidence="6">FCG-7</strain>
    </source>
</reference>
<dbReference type="Gene3D" id="1.10.40.50">
    <property type="entry name" value="Probable gtpase engc, domain 3"/>
    <property type="match status" value="1"/>
</dbReference>
<dbReference type="HAMAP" id="MF_01820">
    <property type="entry name" value="GTPase_RsgA"/>
    <property type="match status" value="1"/>
</dbReference>
<keyword evidence="1 3" id="KW-0547">Nucleotide-binding</keyword>
<feature type="binding site" evidence="3">
    <location>
        <position position="253"/>
    </location>
    <ligand>
        <name>Zn(2+)</name>
        <dbReference type="ChEBI" id="CHEBI:29105"/>
    </ligand>
</feature>
<keyword evidence="3" id="KW-0694">RNA-binding</keyword>
<dbReference type="RefSeq" id="WP_348945513.1">
    <property type="nucleotide sequence ID" value="NZ_CP157355.1"/>
</dbReference>